<keyword evidence="2" id="KW-1185">Reference proteome</keyword>
<reference evidence="2" key="1">
    <citation type="journal article" date="2019" name="Int. J. Syst. Evol. Microbiol.">
        <title>The Global Catalogue of Microorganisms (GCM) 10K type strain sequencing project: providing services to taxonomists for standard genome sequencing and annotation.</title>
        <authorList>
            <consortium name="The Broad Institute Genomics Platform"/>
            <consortium name="The Broad Institute Genome Sequencing Center for Infectious Disease"/>
            <person name="Wu L."/>
            <person name="Ma J."/>
        </authorList>
    </citation>
    <scope>NUCLEOTIDE SEQUENCE [LARGE SCALE GENOMIC DNA]</scope>
    <source>
        <strain evidence="2">JCM 18326</strain>
    </source>
</reference>
<dbReference type="EMBL" id="BAABJX010000017">
    <property type="protein sequence ID" value="GAA4826965.1"/>
    <property type="molecule type" value="Genomic_DNA"/>
</dbReference>
<evidence type="ECO:0000313" key="1">
    <source>
        <dbReference type="EMBL" id="GAA4826965.1"/>
    </source>
</evidence>
<dbReference type="RefSeq" id="WP_345369664.1">
    <property type="nucleotide sequence ID" value="NZ_BAABJX010000017.1"/>
</dbReference>
<name>A0ABP9D572_9BACT</name>
<accession>A0ABP9D572</accession>
<evidence type="ECO:0000313" key="2">
    <source>
        <dbReference type="Proteomes" id="UP001500298"/>
    </source>
</evidence>
<proteinExistence type="predicted"/>
<protein>
    <submittedName>
        <fullName evidence="1">Uncharacterized protein</fullName>
    </submittedName>
</protein>
<dbReference type="Proteomes" id="UP001500298">
    <property type="component" value="Unassembled WGS sequence"/>
</dbReference>
<sequence>MMILLLACDGTFVPDPIDPRLPKYSESGNETAGAMVNGKVWGSTVTRFLWIESFEPIVVADPLRDSLFIEFIGYIEEEQTTIRFHLSEQGITKFDDLENLKGQKITLDGQDNTALIGTRYYSRNATPRGVGQIFFRFTDLDSTRLILSGTFGFTTTNASGSTTEVSHGRFDYRINKDRQFYLDTSYVNTPDWNPVRIDI</sequence>
<gene>
    <name evidence="1" type="ORF">GCM10023331_09630</name>
</gene>
<comment type="caution">
    <text evidence="1">The sequence shown here is derived from an EMBL/GenBank/DDBJ whole genome shotgun (WGS) entry which is preliminary data.</text>
</comment>
<organism evidence="1 2">
    <name type="scientific">Algivirga pacifica</name>
    <dbReference type="NCBI Taxonomy" id="1162670"/>
    <lineage>
        <taxon>Bacteria</taxon>
        <taxon>Pseudomonadati</taxon>
        <taxon>Bacteroidota</taxon>
        <taxon>Cytophagia</taxon>
        <taxon>Cytophagales</taxon>
        <taxon>Flammeovirgaceae</taxon>
        <taxon>Algivirga</taxon>
    </lineage>
</organism>